<dbReference type="InterPro" id="IPR036365">
    <property type="entry name" value="PGBD-like_sf"/>
</dbReference>
<dbReference type="CDD" id="cd00118">
    <property type="entry name" value="LysM"/>
    <property type="match status" value="1"/>
</dbReference>
<evidence type="ECO:0000259" key="8">
    <source>
        <dbReference type="PROSITE" id="PS51782"/>
    </source>
</evidence>
<dbReference type="InterPro" id="IPR002477">
    <property type="entry name" value="Peptidoglycan-bd-like"/>
</dbReference>
<dbReference type="EMBL" id="CP042874">
    <property type="protein sequence ID" value="QEF16452.1"/>
    <property type="molecule type" value="Genomic_DNA"/>
</dbReference>
<dbReference type="InterPro" id="IPR036366">
    <property type="entry name" value="PGBDSf"/>
</dbReference>
<evidence type="ECO:0000256" key="4">
    <source>
        <dbReference type="ARBA" id="ARBA00022801"/>
    </source>
</evidence>
<comment type="catalytic activity">
    <reaction evidence="1">
        <text>Hydrolyzes the link between N-acetylmuramoyl residues and L-amino acid residues in certain cell-wall glycopeptides.</text>
        <dbReference type="EC" id="3.5.1.28"/>
    </reaction>
</comment>
<dbReference type="SUPFAM" id="SSF47090">
    <property type="entry name" value="PGBD-like"/>
    <property type="match status" value="1"/>
</dbReference>
<evidence type="ECO:0000256" key="5">
    <source>
        <dbReference type="ARBA" id="ARBA00023316"/>
    </source>
</evidence>
<dbReference type="SMART" id="SM00644">
    <property type="entry name" value="Ami_2"/>
    <property type="match status" value="1"/>
</dbReference>
<dbReference type="SUPFAM" id="SSF54106">
    <property type="entry name" value="LysM domain"/>
    <property type="match status" value="1"/>
</dbReference>
<dbReference type="PANTHER" id="PTHR30417:SF1">
    <property type="entry name" value="N-ACETYLMURAMOYL-L-ALANINE AMIDASE AMID"/>
    <property type="match status" value="1"/>
</dbReference>
<sequence>MGFKKKFEIETNYLDEGSTKRPGNRIYVQFIVAHDIEHPNLTARESVDYYQRTQNQSNTAVHFLVDDKQIIECIPAVTHEPEYAFHVIYDVNTSNALYDTCANNSAIGVELCYGEKIDKVDSYKRYVWLHAYICYKFGLNPRRDIIGHDVLDSKLRSDPTKGLEYVGKSFNQFIMDVVDEFESCTKDTNMIAKQVSVKNGKLYTIRATDTLQSLTTQFGIKADCLKKLNPELDIHALYEGQSILIEPGSPQLGKNYISLELEEYMRSPPVRPYPGQPIKRGDRGRNIEAIQRTLKASVDGIFGKETEEKVKEYQRNSSFLSIDGVVGMRTWYALF</sequence>
<dbReference type="InterPro" id="IPR036505">
    <property type="entry name" value="Amidase/PGRP_sf"/>
</dbReference>
<proteinExistence type="inferred from homology"/>
<evidence type="ECO:0000256" key="6">
    <source>
        <dbReference type="ARBA" id="ARBA00030881"/>
    </source>
</evidence>
<dbReference type="SMR" id="A0A5B9HMK1"/>
<dbReference type="InterPro" id="IPR018392">
    <property type="entry name" value="LysM"/>
</dbReference>
<evidence type="ECO:0000256" key="3">
    <source>
        <dbReference type="ARBA" id="ARBA00011901"/>
    </source>
</evidence>
<name>A0A5B9HMK1_BACCE</name>
<feature type="domain" description="LysM" evidence="8">
    <location>
        <begin position="201"/>
        <end position="245"/>
    </location>
</feature>
<dbReference type="GO" id="GO:0009253">
    <property type="term" value="P:peptidoglycan catabolic process"/>
    <property type="evidence" value="ECO:0007669"/>
    <property type="project" value="InterPro"/>
</dbReference>
<dbReference type="GO" id="GO:0008745">
    <property type="term" value="F:N-acetylmuramoyl-L-alanine amidase activity"/>
    <property type="evidence" value="ECO:0007669"/>
    <property type="project" value="UniProtKB-EC"/>
</dbReference>
<accession>A0A5B9HMK1</accession>
<dbReference type="RefSeq" id="WP_000505917.1">
    <property type="nucleotide sequence ID" value="NZ_CP187290.1"/>
</dbReference>
<dbReference type="CDD" id="cd06583">
    <property type="entry name" value="PGRP"/>
    <property type="match status" value="1"/>
</dbReference>
<dbReference type="Pfam" id="PF01510">
    <property type="entry name" value="Amidase_2"/>
    <property type="match status" value="1"/>
</dbReference>
<protein>
    <recommendedName>
        <fullName evidence="3">N-acetylmuramoyl-L-alanine amidase</fullName>
        <ecNumber evidence="3">3.5.1.28</ecNumber>
    </recommendedName>
    <alternativeName>
        <fullName evidence="7">Autolysin</fullName>
    </alternativeName>
    <alternativeName>
        <fullName evidence="6">Cell wall hydrolase</fullName>
    </alternativeName>
</protein>
<dbReference type="Pfam" id="PF01471">
    <property type="entry name" value="PG_binding_1"/>
    <property type="match status" value="1"/>
</dbReference>
<dbReference type="GO" id="GO:0071555">
    <property type="term" value="P:cell wall organization"/>
    <property type="evidence" value="ECO:0007669"/>
    <property type="project" value="UniProtKB-KW"/>
</dbReference>
<dbReference type="Pfam" id="PF01476">
    <property type="entry name" value="LysM"/>
    <property type="match status" value="1"/>
</dbReference>
<dbReference type="PANTHER" id="PTHR30417">
    <property type="entry name" value="N-ACETYLMURAMOYL-L-ALANINE AMIDASE AMID"/>
    <property type="match status" value="1"/>
</dbReference>
<dbReference type="SMART" id="SM00257">
    <property type="entry name" value="LysM"/>
    <property type="match status" value="1"/>
</dbReference>
<dbReference type="EC" id="3.5.1.28" evidence="3"/>
<evidence type="ECO:0000313" key="9">
    <source>
        <dbReference type="EMBL" id="QEF16452.1"/>
    </source>
</evidence>
<gene>
    <name evidence="9" type="ORF">FRY47_08740</name>
</gene>
<keyword evidence="4" id="KW-0378">Hydrolase</keyword>
<dbReference type="Gene3D" id="3.40.80.10">
    <property type="entry name" value="Peptidoglycan recognition protein-like"/>
    <property type="match status" value="1"/>
</dbReference>
<organism evidence="9">
    <name type="scientific">Bacillus cereus</name>
    <dbReference type="NCBI Taxonomy" id="1396"/>
    <lineage>
        <taxon>Bacteria</taxon>
        <taxon>Bacillati</taxon>
        <taxon>Bacillota</taxon>
        <taxon>Bacilli</taxon>
        <taxon>Bacillales</taxon>
        <taxon>Bacillaceae</taxon>
        <taxon>Bacillus</taxon>
        <taxon>Bacillus cereus group</taxon>
    </lineage>
</organism>
<evidence type="ECO:0000256" key="7">
    <source>
        <dbReference type="ARBA" id="ARBA00032390"/>
    </source>
</evidence>
<dbReference type="AlphaFoldDB" id="A0A5B9HMK1"/>
<dbReference type="InterPro" id="IPR002502">
    <property type="entry name" value="Amidase_domain"/>
</dbReference>
<dbReference type="PROSITE" id="PS51782">
    <property type="entry name" value="LYSM"/>
    <property type="match status" value="1"/>
</dbReference>
<dbReference type="InterPro" id="IPR036779">
    <property type="entry name" value="LysM_dom_sf"/>
</dbReference>
<dbReference type="Gene3D" id="1.10.101.10">
    <property type="entry name" value="PGBD-like superfamily/PGBD"/>
    <property type="match status" value="1"/>
</dbReference>
<evidence type="ECO:0000256" key="2">
    <source>
        <dbReference type="ARBA" id="ARBA00007553"/>
    </source>
</evidence>
<comment type="similarity">
    <text evidence="2">Belongs to the N-acetylmuramoyl-L-alanine amidase 2 family.</text>
</comment>
<evidence type="ECO:0000256" key="1">
    <source>
        <dbReference type="ARBA" id="ARBA00001561"/>
    </source>
</evidence>
<keyword evidence="5" id="KW-0961">Cell wall biogenesis/degradation</keyword>
<dbReference type="Gene3D" id="3.10.350.10">
    <property type="entry name" value="LysM domain"/>
    <property type="match status" value="1"/>
</dbReference>
<dbReference type="SUPFAM" id="SSF55846">
    <property type="entry name" value="N-acetylmuramoyl-L-alanine amidase-like"/>
    <property type="match status" value="1"/>
</dbReference>
<dbReference type="GO" id="GO:0009254">
    <property type="term" value="P:peptidoglycan turnover"/>
    <property type="evidence" value="ECO:0007669"/>
    <property type="project" value="TreeGrafter"/>
</dbReference>
<reference evidence="9" key="1">
    <citation type="submission" date="2019-08" db="EMBL/GenBank/DDBJ databases">
        <title>Antibiosis Participates in the Biocontrol of Bucillus cereus 0-9 Against Rice Sheath Blight.</title>
        <authorList>
            <person name="Wang G."/>
            <person name="Liu F."/>
        </authorList>
    </citation>
    <scope>NUCLEOTIDE SEQUENCE</scope>
    <source>
        <strain evidence="9">09</strain>
    </source>
</reference>
<dbReference type="InterPro" id="IPR051206">
    <property type="entry name" value="NAMLAA_amidase_2"/>
</dbReference>